<dbReference type="EMBL" id="RXIL01000101">
    <property type="protein sequence ID" value="RZN68626.1"/>
    <property type="molecule type" value="Genomic_DNA"/>
</dbReference>
<dbReference type="GO" id="GO:0005886">
    <property type="term" value="C:plasma membrane"/>
    <property type="evidence" value="ECO:0007669"/>
    <property type="project" value="UniProtKB-SubCell"/>
</dbReference>
<dbReference type="AlphaFoldDB" id="A0A520KW17"/>
<protein>
    <submittedName>
        <fullName evidence="6">Prenyltransferase</fullName>
    </submittedName>
</protein>
<feature type="transmembrane region" description="Helical" evidence="5">
    <location>
        <begin position="205"/>
        <end position="223"/>
    </location>
</feature>
<dbReference type="InterPro" id="IPR050475">
    <property type="entry name" value="Prenyltransferase_related"/>
</dbReference>
<evidence type="ECO:0000313" key="7">
    <source>
        <dbReference type="Proteomes" id="UP000320766"/>
    </source>
</evidence>
<comment type="subcellular location">
    <subcellularLocation>
        <location evidence="1">Cell membrane</location>
        <topology evidence="1">Multi-pass membrane protein</topology>
    </subcellularLocation>
</comment>
<feature type="transmembrane region" description="Helical" evidence="5">
    <location>
        <begin position="153"/>
        <end position="170"/>
    </location>
</feature>
<keyword evidence="6" id="KW-0808">Transferase</keyword>
<evidence type="ECO:0000256" key="5">
    <source>
        <dbReference type="SAM" id="Phobius"/>
    </source>
</evidence>
<gene>
    <name evidence="6" type="ORF">EF807_05590</name>
</gene>
<dbReference type="Gene3D" id="1.10.357.140">
    <property type="entry name" value="UbiA prenyltransferase"/>
    <property type="match status" value="1"/>
</dbReference>
<evidence type="ECO:0000256" key="3">
    <source>
        <dbReference type="ARBA" id="ARBA00022989"/>
    </source>
</evidence>
<dbReference type="InterPro" id="IPR044878">
    <property type="entry name" value="UbiA_sf"/>
</dbReference>
<dbReference type="Gene3D" id="1.20.120.1780">
    <property type="entry name" value="UbiA prenyltransferase"/>
    <property type="match status" value="1"/>
</dbReference>
<feature type="transmembrane region" description="Helical" evidence="5">
    <location>
        <begin position="315"/>
        <end position="332"/>
    </location>
</feature>
<feature type="transmembrane region" description="Helical" evidence="5">
    <location>
        <begin position="86"/>
        <end position="107"/>
    </location>
</feature>
<name>A0A520KW17_9EURY</name>
<feature type="transmembrane region" description="Helical" evidence="5">
    <location>
        <begin position="62"/>
        <end position="80"/>
    </location>
</feature>
<keyword evidence="4 5" id="KW-0472">Membrane</keyword>
<comment type="caution">
    <text evidence="6">The sequence shown here is derived from an EMBL/GenBank/DDBJ whole genome shotgun (WGS) entry which is preliminary data.</text>
</comment>
<reference evidence="6 7" key="1">
    <citation type="journal article" date="2019" name="Nat. Microbiol.">
        <title>Wide diversity of methane and short-chain alkane metabolisms in uncultured archaea.</title>
        <authorList>
            <person name="Borrel G."/>
            <person name="Adam P.S."/>
            <person name="McKay L.J."/>
            <person name="Chen L.X."/>
            <person name="Sierra-Garcia I.N."/>
            <person name="Sieber C.M."/>
            <person name="Letourneur Q."/>
            <person name="Ghozlane A."/>
            <person name="Andersen G.L."/>
            <person name="Li W.J."/>
            <person name="Hallam S.J."/>
            <person name="Muyzer G."/>
            <person name="de Oliveira V.M."/>
            <person name="Inskeep W.P."/>
            <person name="Banfield J.F."/>
            <person name="Gribaldo S."/>
        </authorList>
    </citation>
    <scope>NUCLEOTIDE SEQUENCE [LARGE SCALE GENOMIC DNA]</scope>
    <source>
        <strain evidence="6">NM1b</strain>
    </source>
</reference>
<dbReference type="CDD" id="cd13961">
    <property type="entry name" value="PT_UbiA_DGGGPS"/>
    <property type="match status" value="1"/>
</dbReference>
<feature type="transmembrane region" description="Helical" evidence="5">
    <location>
        <begin position="252"/>
        <end position="270"/>
    </location>
</feature>
<feature type="transmembrane region" description="Helical" evidence="5">
    <location>
        <begin position="127"/>
        <end position="147"/>
    </location>
</feature>
<keyword evidence="2 5" id="KW-0812">Transmembrane</keyword>
<accession>A0A520KW17</accession>
<dbReference type="PANTHER" id="PTHR42723:SF1">
    <property type="entry name" value="CHLOROPHYLL SYNTHASE, CHLOROPLASTIC"/>
    <property type="match status" value="1"/>
</dbReference>
<feature type="transmembrane region" description="Helical" evidence="5">
    <location>
        <begin position="282"/>
        <end position="303"/>
    </location>
</feature>
<proteinExistence type="predicted"/>
<sequence length="333" mass="37407">MRFPSTFSPNAPPYKTNRSIPPPKILIPYSIFYKDIKMEKIKVLKNRGFLKALWQLTRLEHGFMLAIAVLIGALIANGGSPPLDKFIYASLTVICIEAGAFALNDYFDLEVDIKNNRMDRPLARNDLSPKFALYLSCALIPLGVFFSVFLNKICFMIALLNALVAVLYDLKMKETKVIGNFYIAFTMAIPFLFGGAMINPDIPKIIYFIASMAFLSGIGREITKDLMDIEGDALRNTKSLSMYIGEKNAMRVASSLYLGAVSLSFLPFFFNFGELYFHNFRYLSIVLISDLIFFHISVRMIFFDKTEDVGTHRKSSLIAASLGLAAFLVGAFF</sequence>
<evidence type="ECO:0000256" key="1">
    <source>
        <dbReference type="ARBA" id="ARBA00004651"/>
    </source>
</evidence>
<keyword evidence="3 5" id="KW-1133">Transmembrane helix</keyword>
<feature type="transmembrane region" description="Helical" evidence="5">
    <location>
        <begin position="177"/>
        <end position="199"/>
    </location>
</feature>
<organism evidence="6 7">
    <name type="scientific">Candidatus Methanolliviera hydrocarbonicum</name>
    <dbReference type="NCBI Taxonomy" id="2491085"/>
    <lineage>
        <taxon>Archaea</taxon>
        <taxon>Methanobacteriati</taxon>
        <taxon>Methanobacteriota</taxon>
        <taxon>Candidatus Methanoliparia</taxon>
        <taxon>Candidatus Methanoliparales</taxon>
        <taxon>Candidatus Methanollivieraceae</taxon>
        <taxon>Candidatus Methanolliviera</taxon>
    </lineage>
</organism>
<dbReference type="InterPro" id="IPR000537">
    <property type="entry name" value="UbiA_prenyltransferase"/>
</dbReference>
<dbReference type="Pfam" id="PF01040">
    <property type="entry name" value="UbiA"/>
    <property type="match status" value="1"/>
</dbReference>
<dbReference type="GO" id="GO:0016765">
    <property type="term" value="F:transferase activity, transferring alkyl or aryl (other than methyl) groups"/>
    <property type="evidence" value="ECO:0007669"/>
    <property type="project" value="InterPro"/>
</dbReference>
<evidence type="ECO:0000313" key="6">
    <source>
        <dbReference type="EMBL" id="RZN68626.1"/>
    </source>
</evidence>
<dbReference type="Proteomes" id="UP000320766">
    <property type="component" value="Unassembled WGS sequence"/>
</dbReference>
<dbReference type="PANTHER" id="PTHR42723">
    <property type="entry name" value="CHLOROPHYLL SYNTHASE"/>
    <property type="match status" value="1"/>
</dbReference>
<evidence type="ECO:0000256" key="2">
    <source>
        <dbReference type="ARBA" id="ARBA00022692"/>
    </source>
</evidence>
<evidence type="ECO:0000256" key="4">
    <source>
        <dbReference type="ARBA" id="ARBA00023136"/>
    </source>
</evidence>